<evidence type="ECO:0000256" key="1">
    <source>
        <dbReference type="SAM" id="Phobius"/>
    </source>
</evidence>
<accession>A0A917GG22</accession>
<evidence type="ECO:0000313" key="3">
    <source>
        <dbReference type="Proteomes" id="UP000638848"/>
    </source>
</evidence>
<protein>
    <submittedName>
        <fullName evidence="2">Uncharacterized protein</fullName>
    </submittedName>
</protein>
<organism evidence="2 3">
    <name type="scientific">Kocuria dechangensis</name>
    <dbReference type="NCBI Taxonomy" id="1176249"/>
    <lineage>
        <taxon>Bacteria</taxon>
        <taxon>Bacillati</taxon>
        <taxon>Actinomycetota</taxon>
        <taxon>Actinomycetes</taxon>
        <taxon>Micrococcales</taxon>
        <taxon>Micrococcaceae</taxon>
        <taxon>Kocuria</taxon>
    </lineage>
</organism>
<keyword evidence="1" id="KW-1133">Transmembrane helix</keyword>
<reference evidence="2" key="1">
    <citation type="journal article" date="2014" name="Int. J. Syst. Evol. Microbiol.">
        <title>Complete genome sequence of Corynebacterium casei LMG S-19264T (=DSM 44701T), isolated from a smear-ripened cheese.</title>
        <authorList>
            <consortium name="US DOE Joint Genome Institute (JGI-PGF)"/>
            <person name="Walter F."/>
            <person name="Albersmeier A."/>
            <person name="Kalinowski J."/>
            <person name="Ruckert C."/>
        </authorList>
    </citation>
    <scope>NUCLEOTIDE SEQUENCE</scope>
    <source>
        <strain evidence="2">CGMCC 1.12187</strain>
    </source>
</reference>
<feature type="transmembrane region" description="Helical" evidence="1">
    <location>
        <begin position="20"/>
        <end position="45"/>
    </location>
</feature>
<keyword evidence="1" id="KW-0472">Membrane</keyword>
<dbReference type="Proteomes" id="UP000638848">
    <property type="component" value="Unassembled WGS sequence"/>
</dbReference>
<dbReference type="EMBL" id="BMEQ01000001">
    <property type="protein sequence ID" value="GGG44385.1"/>
    <property type="molecule type" value="Genomic_DNA"/>
</dbReference>
<name>A0A917GG22_9MICC</name>
<comment type="caution">
    <text evidence="2">The sequence shown here is derived from an EMBL/GenBank/DDBJ whole genome shotgun (WGS) entry which is preliminary data.</text>
</comment>
<evidence type="ECO:0000313" key="2">
    <source>
        <dbReference type="EMBL" id="GGG44385.1"/>
    </source>
</evidence>
<reference evidence="2" key="2">
    <citation type="submission" date="2020-09" db="EMBL/GenBank/DDBJ databases">
        <authorList>
            <person name="Sun Q."/>
            <person name="Zhou Y."/>
        </authorList>
    </citation>
    <scope>NUCLEOTIDE SEQUENCE</scope>
    <source>
        <strain evidence="2">CGMCC 1.12187</strain>
    </source>
</reference>
<gene>
    <name evidence="2" type="ORF">GCM10011374_03360</name>
</gene>
<proteinExistence type="predicted"/>
<sequence>MSAHNLTPVLRRGLPWHQRIARAVTFGTLSAAVTLGPFSLGALILNSLSM</sequence>
<keyword evidence="1" id="KW-0812">Transmembrane</keyword>
<keyword evidence="3" id="KW-1185">Reference proteome</keyword>
<dbReference type="AlphaFoldDB" id="A0A917GG22"/>